<dbReference type="AlphaFoldDB" id="A0AA51R7U2"/>
<evidence type="ECO:0008006" key="3">
    <source>
        <dbReference type="Google" id="ProtNLM"/>
    </source>
</evidence>
<gene>
    <name evidence="1" type="ORF">QYS48_30575</name>
</gene>
<dbReference type="Proteomes" id="UP001244443">
    <property type="component" value="Chromosome"/>
</dbReference>
<name>A0AA51R7U2_9BACT</name>
<proteinExistence type="predicted"/>
<organism evidence="1 2">
    <name type="scientific">Marivirga arenosa</name>
    <dbReference type="NCBI Taxonomy" id="3059076"/>
    <lineage>
        <taxon>Bacteria</taxon>
        <taxon>Pseudomonadati</taxon>
        <taxon>Bacteroidota</taxon>
        <taxon>Cytophagia</taxon>
        <taxon>Cytophagales</taxon>
        <taxon>Marivirgaceae</taxon>
        <taxon>Marivirga</taxon>
    </lineage>
</organism>
<reference evidence="1" key="1">
    <citation type="submission" date="2023-08" db="EMBL/GenBank/DDBJ databases">
        <title>Comparative genomics and taxonomic characterization of three novel marine species of genus Marivirga.</title>
        <authorList>
            <person name="Muhammad N."/>
            <person name="Kim S.-G."/>
        </authorList>
    </citation>
    <scope>NUCLEOTIDE SEQUENCE [LARGE SCALE GENOMIC DNA]</scope>
    <source>
        <strain evidence="1">ABR2-2</strain>
    </source>
</reference>
<dbReference type="RefSeq" id="WP_308358291.1">
    <property type="nucleotide sequence ID" value="NZ_CP129970.2"/>
</dbReference>
<protein>
    <recommendedName>
        <fullName evidence="3">Bacterial surface antigen (D15) domain-containing protein</fullName>
    </recommendedName>
</protein>
<evidence type="ECO:0000313" key="1">
    <source>
        <dbReference type="EMBL" id="WMN07972.1"/>
    </source>
</evidence>
<dbReference type="EMBL" id="CP129970">
    <property type="protein sequence ID" value="WMN07972.1"/>
    <property type="molecule type" value="Genomic_DNA"/>
</dbReference>
<sequence>MNTKLIRILQKYLLVLFLYFFISPNTYSQVNIDRLKQQKKKLEDSLINLGYWEAIVEIENDSTFKIEEGKPYLWSDLKVYEKEARISISSLDKQIGKQANQYILKKALQKYLVENYHKSGYPLAKANLTIEGLNANNVLASVYIKPQNYIVYDSLDIKSSIQSINSSYLSNALNLEIGRAFNIKDFRAINTKIESIDQINLSSSPTLKFENNKAIIGLDLIKETSNQFDAFIGLVPNGDEVNITGQVDTRLRNLFKRGVALDIFWQKYSANSQTLATALSQSYAFKTDLGVSFDFNLLQEDSTFLQTDLNIGLEYPFWKLLTLGVSYKRQSNGVLREFSPEEIDDIAYRSSETNAIQLSADWNRAINYPVLKNDYYLESAFGIGGKRILNYSSLPEVWQDVPENSLYFSTRIKLHFQRRLAKRFLIEIIPQYNIIENSALSQNDLLRLGGLQNLRGFDRNYFYSRYYTLLNLNYRYFLDNESSVFLLTDIAKLQPVINWTYAFGAGLDVRSKNGWFRIIYALGNELDENVDFRQAKIHFGYIAVF</sequence>
<evidence type="ECO:0000313" key="2">
    <source>
        <dbReference type="Proteomes" id="UP001244443"/>
    </source>
</evidence>
<keyword evidence="2" id="KW-1185">Reference proteome</keyword>
<accession>A0AA51R7U2</accession>
<dbReference type="Gene3D" id="2.40.160.50">
    <property type="entry name" value="membrane protein fhac: a member of the omp85/tpsb transporter family"/>
    <property type="match status" value="1"/>
</dbReference>